<sequence length="81" mass="9194">MISSRFLSISSLISSTLTSCISAFMVIVVADPFRFIPVIAPLIILLVIVPFLLLYHYRFAVFDRTKHPYYILHCVGRSGVF</sequence>
<keyword evidence="1" id="KW-0472">Membrane</keyword>
<protein>
    <submittedName>
        <fullName evidence="2">Uncharacterized protein</fullName>
    </submittedName>
</protein>
<reference evidence="2" key="1">
    <citation type="journal article" date="2004" name="Science">
        <title>Reverse methanogenesis: testing the hypothesis with environmental genomics.</title>
        <authorList>
            <person name="Hallam S.J."/>
            <person name="Putnam N."/>
            <person name="Preston C.M."/>
            <person name="Detter J.C."/>
            <person name="Rokhsar D."/>
            <person name="Richardson P.M."/>
            <person name="DeLong E.F."/>
        </authorList>
    </citation>
    <scope>NUCLEOTIDE SEQUENCE</scope>
</reference>
<dbReference type="EMBL" id="AY714868">
    <property type="protein sequence ID" value="AAU84197.1"/>
    <property type="molecule type" value="Genomic_DNA"/>
</dbReference>
<name>Q648I0_UNCAG</name>
<accession>Q648I0</accession>
<evidence type="ECO:0000256" key="1">
    <source>
        <dbReference type="SAM" id="Phobius"/>
    </source>
</evidence>
<evidence type="ECO:0000313" key="2">
    <source>
        <dbReference type="EMBL" id="AAU84197.1"/>
    </source>
</evidence>
<feature type="transmembrane region" description="Helical" evidence="1">
    <location>
        <begin position="35"/>
        <end position="57"/>
    </location>
</feature>
<dbReference type="AlphaFoldDB" id="Q648I0"/>
<keyword evidence="1" id="KW-0812">Transmembrane</keyword>
<gene>
    <name evidence="2" type="ORF">GZ37D1_44</name>
</gene>
<feature type="transmembrane region" description="Helical" evidence="1">
    <location>
        <begin position="7"/>
        <end position="29"/>
    </location>
</feature>
<organism evidence="2">
    <name type="scientific">Uncultured archaeon GZfos26G2</name>
    <dbReference type="NCBI Taxonomy" id="3386331"/>
    <lineage>
        <taxon>Archaea</taxon>
        <taxon>Methanobacteriati</taxon>
        <taxon>Methanobacteriota</taxon>
        <taxon>Stenosarchaea group</taxon>
        <taxon>Methanomicrobia</taxon>
        <taxon>Candidatus Methanophagales</taxon>
        <taxon>Candidatus Methanophagaceae</taxon>
        <taxon>Candidatus Methanophaga</taxon>
    </lineage>
</organism>
<proteinExistence type="predicted"/>
<reference evidence="2" key="2">
    <citation type="submission" date="2004-08" db="EMBL/GenBank/DDBJ databases">
        <authorList>
            <person name="Putnam N."/>
            <person name="Detter J.C."/>
            <person name="Richardson P.M."/>
            <person name="Rokhsar D."/>
        </authorList>
    </citation>
    <scope>NUCLEOTIDE SEQUENCE</scope>
</reference>
<keyword evidence="1" id="KW-1133">Transmembrane helix</keyword>
<dbReference type="PROSITE" id="PS51257">
    <property type="entry name" value="PROKAR_LIPOPROTEIN"/>
    <property type="match status" value="1"/>
</dbReference>